<feature type="transmembrane region" description="Helical" evidence="5">
    <location>
        <begin position="215"/>
        <end position="235"/>
    </location>
</feature>
<evidence type="ECO:0000313" key="6">
    <source>
        <dbReference type="EMBL" id="GAT24712.1"/>
    </source>
</evidence>
<feature type="transmembrane region" description="Helical" evidence="5">
    <location>
        <begin position="114"/>
        <end position="132"/>
    </location>
</feature>
<dbReference type="PANTHER" id="PTHR31465:SF35">
    <property type="entry name" value="RTA1 DOMAIN PROTEIN-RELATED"/>
    <property type="match status" value="1"/>
</dbReference>
<keyword evidence="4 5" id="KW-0472">Membrane</keyword>
<organism evidence="6 7">
    <name type="scientific">Aspergillus kawachii</name>
    <name type="common">White koji mold</name>
    <name type="synonym">Aspergillus awamori var. kawachi</name>
    <dbReference type="NCBI Taxonomy" id="1069201"/>
    <lineage>
        <taxon>Eukaryota</taxon>
        <taxon>Fungi</taxon>
        <taxon>Dikarya</taxon>
        <taxon>Ascomycota</taxon>
        <taxon>Pezizomycotina</taxon>
        <taxon>Eurotiomycetes</taxon>
        <taxon>Eurotiomycetidae</taxon>
        <taxon>Eurotiales</taxon>
        <taxon>Aspergillaceae</taxon>
        <taxon>Aspergillus</taxon>
        <taxon>Aspergillus subgen. Circumdati</taxon>
    </lineage>
</organism>
<dbReference type="InterPro" id="IPR007568">
    <property type="entry name" value="RTA1"/>
</dbReference>
<keyword evidence="2 5" id="KW-0812">Transmembrane</keyword>
<dbReference type="GO" id="GO:0016020">
    <property type="term" value="C:membrane"/>
    <property type="evidence" value="ECO:0007669"/>
    <property type="project" value="UniProtKB-SubCell"/>
</dbReference>
<reference evidence="7" key="2">
    <citation type="submission" date="2016-02" db="EMBL/GenBank/DDBJ databases">
        <title>Genome sequencing of Aspergillus luchuensis NBRC 4314.</title>
        <authorList>
            <person name="Yamada O."/>
        </authorList>
    </citation>
    <scope>NUCLEOTIDE SEQUENCE [LARGE SCALE GENOMIC DNA]</scope>
    <source>
        <strain evidence="7">RIB 2604</strain>
    </source>
</reference>
<feature type="transmembrane region" description="Helical" evidence="5">
    <location>
        <begin position="247"/>
        <end position="267"/>
    </location>
</feature>
<feature type="transmembrane region" description="Helical" evidence="5">
    <location>
        <begin position="38"/>
        <end position="61"/>
    </location>
</feature>
<comment type="caution">
    <text evidence="6">The sequence shown here is derived from an EMBL/GenBank/DDBJ whole genome shotgun (WGS) entry which is preliminary data.</text>
</comment>
<gene>
    <name evidence="6" type="ORF">RIB2604_01805420</name>
</gene>
<dbReference type="Proteomes" id="UP000075230">
    <property type="component" value="Unassembled WGS sequence"/>
</dbReference>
<feature type="transmembrane region" description="Helical" evidence="5">
    <location>
        <begin position="168"/>
        <end position="195"/>
    </location>
</feature>
<keyword evidence="3 5" id="KW-1133">Transmembrane helix</keyword>
<protein>
    <recommendedName>
        <fullName evidence="8">RTA1 domain protein</fullName>
    </recommendedName>
</protein>
<evidence type="ECO:0000256" key="5">
    <source>
        <dbReference type="SAM" id="Phobius"/>
    </source>
</evidence>
<name>A0A146FGN9_ASPKA</name>
<evidence type="ECO:0000313" key="7">
    <source>
        <dbReference type="Proteomes" id="UP000075230"/>
    </source>
</evidence>
<feature type="transmembrane region" description="Helical" evidence="5">
    <location>
        <begin position="12"/>
        <end position="31"/>
    </location>
</feature>
<proteinExistence type="predicted"/>
<evidence type="ECO:0000256" key="2">
    <source>
        <dbReference type="ARBA" id="ARBA00022692"/>
    </source>
</evidence>
<dbReference type="PANTHER" id="PTHR31465">
    <property type="entry name" value="PROTEIN RTA1-RELATED"/>
    <property type="match status" value="1"/>
</dbReference>
<evidence type="ECO:0000256" key="4">
    <source>
        <dbReference type="ARBA" id="ARBA00023136"/>
    </source>
</evidence>
<dbReference type="AlphaFoldDB" id="A0A146FGN9"/>
<dbReference type="VEuPathDB" id="FungiDB:ASPFODRAFT_33152"/>
<comment type="subcellular location">
    <subcellularLocation>
        <location evidence="1">Membrane</location>
        <topology evidence="1">Multi-pass membrane protein</topology>
    </subcellularLocation>
</comment>
<dbReference type="EMBL" id="BCWF01000018">
    <property type="protein sequence ID" value="GAT24712.1"/>
    <property type="molecule type" value="Genomic_DNA"/>
</dbReference>
<accession>A0A146FGN9</accession>
<evidence type="ECO:0008006" key="8">
    <source>
        <dbReference type="Google" id="ProtNLM"/>
    </source>
</evidence>
<dbReference type="Pfam" id="PF04479">
    <property type="entry name" value="RTA1"/>
    <property type="match status" value="1"/>
</dbReference>
<sequence length="313" mass="35028">MEFILYYYTPSAAAAGIFVVLFGISTVLHLLQLVRTRTWFMIPFFIGGILETIGYVGRLLSSLESPDYSTGSYAMQSALILIAPAFLAASIYMTLGRIIRMVQAEHYSVFKLKWVTKIFVAGDVLSFLMQASGAFFPSSLSLNAASLIAVGAGLMVSGSSDPTTGEHIIIGGLFVQIIFFGFFIITALVFQMRLAKAPTSTSTELSHIWRRHMNALYISSILIFVRSIVRVVEYLQGYDGYLMKHEAFIYVFDALLMFLAMEVLQFVHPSQVNCYLGRGDRYSEKVIKTQKFMSVPVEMEVSPRIVQRRSCLD</sequence>
<evidence type="ECO:0000256" key="1">
    <source>
        <dbReference type="ARBA" id="ARBA00004141"/>
    </source>
</evidence>
<feature type="transmembrane region" description="Helical" evidence="5">
    <location>
        <begin position="73"/>
        <end position="93"/>
    </location>
</feature>
<reference evidence="6 7" key="1">
    <citation type="journal article" date="2016" name="DNA Res.">
        <title>Genome sequence of Aspergillus luchuensis NBRC 4314.</title>
        <authorList>
            <person name="Yamada O."/>
            <person name="Machida M."/>
            <person name="Hosoyama A."/>
            <person name="Goto M."/>
            <person name="Takahashi T."/>
            <person name="Futagami T."/>
            <person name="Yamagata Y."/>
            <person name="Takeuchi M."/>
            <person name="Kobayashi T."/>
            <person name="Koike H."/>
            <person name="Abe K."/>
            <person name="Asai K."/>
            <person name="Arita M."/>
            <person name="Fujita N."/>
            <person name="Fukuda K."/>
            <person name="Higa K."/>
            <person name="Horikawa H."/>
            <person name="Ishikawa T."/>
            <person name="Jinno K."/>
            <person name="Kato Y."/>
            <person name="Kirimura K."/>
            <person name="Mizutani O."/>
            <person name="Nakasone K."/>
            <person name="Sano M."/>
            <person name="Shiraishi Y."/>
            <person name="Tsukahara M."/>
            <person name="Gomi K."/>
        </authorList>
    </citation>
    <scope>NUCLEOTIDE SEQUENCE [LARGE SCALE GENOMIC DNA]</scope>
    <source>
        <strain evidence="6 7">RIB 2604</strain>
    </source>
</reference>
<evidence type="ECO:0000256" key="3">
    <source>
        <dbReference type="ARBA" id="ARBA00022989"/>
    </source>
</evidence>